<name>A0A7W9YHM7_9ACTN</name>
<feature type="domain" description="N-acetyltransferase" evidence="1">
    <location>
        <begin position="104"/>
        <end position="262"/>
    </location>
</feature>
<evidence type="ECO:0000313" key="2">
    <source>
        <dbReference type="EMBL" id="MBB6172297.1"/>
    </source>
</evidence>
<sequence length="262" mass="27736">MPQKSTAERAVLTDAAGAGVLDYLLPLPGTPRYAADARPLVPGAARTVLDRMRGWRITTRAEFGGELIAMGAEPQRTSRKMRRNLVDDPPPAAWAGLAPDRPGLRVTAFDQGIDRLFPAIQEAFPPGHPDSRSVLDPGADRAALSALLSGRALGPVQDLSSLVVDDGRNADDPVAAGLVVNDRAAGVLWIGEVFRRPDDRYRGLGGLLLRRMLAAAAGAGAPEVGLAVTVGNDAEHLYTRLGFRDLGVFTTVRIPGEPERAG</sequence>
<protein>
    <submittedName>
        <fullName evidence="2">GNAT superfamily N-acetyltransferase</fullName>
    </submittedName>
</protein>
<accession>A0A7W9YHM7</accession>
<dbReference type="InterPro" id="IPR000182">
    <property type="entry name" value="GNAT_dom"/>
</dbReference>
<dbReference type="Gene3D" id="3.40.630.30">
    <property type="match status" value="1"/>
</dbReference>
<evidence type="ECO:0000259" key="1">
    <source>
        <dbReference type="PROSITE" id="PS51186"/>
    </source>
</evidence>
<dbReference type="AlphaFoldDB" id="A0A7W9YHM7"/>
<comment type="caution">
    <text evidence="2">The sequence shown here is derived from an EMBL/GenBank/DDBJ whole genome shotgun (WGS) entry which is preliminary data.</text>
</comment>
<keyword evidence="3" id="KW-1185">Reference proteome</keyword>
<dbReference type="RefSeq" id="WP_184075617.1">
    <property type="nucleotide sequence ID" value="NZ_JACHDS010000001.1"/>
</dbReference>
<dbReference type="EMBL" id="JACHDS010000001">
    <property type="protein sequence ID" value="MBB6172297.1"/>
    <property type="molecule type" value="Genomic_DNA"/>
</dbReference>
<organism evidence="2 3">
    <name type="scientific">Nocardiopsis mwathae</name>
    <dbReference type="NCBI Taxonomy" id="1472723"/>
    <lineage>
        <taxon>Bacteria</taxon>
        <taxon>Bacillati</taxon>
        <taxon>Actinomycetota</taxon>
        <taxon>Actinomycetes</taxon>
        <taxon>Streptosporangiales</taxon>
        <taxon>Nocardiopsidaceae</taxon>
        <taxon>Nocardiopsis</taxon>
    </lineage>
</organism>
<dbReference type="PROSITE" id="PS51186">
    <property type="entry name" value="GNAT"/>
    <property type="match status" value="1"/>
</dbReference>
<reference evidence="2 3" key="1">
    <citation type="submission" date="2020-08" db="EMBL/GenBank/DDBJ databases">
        <title>Sequencing the genomes of 1000 actinobacteria strains.</title>
        <authorList>
            <person name="Klenk H.-P."/>
        </authorList>
    </citation>
    <scope>NUCLEOTIDE SEQUENCE [LARGE SCALE GENOMIC DNA]</scope>
    <source>
        <strain evidence="2 3">DSM 46659</strain>
    </source>
</reference>
<gene>
    <name evidence="2" type="ORF">HNR23_002357</name>
</gene>
<evidence type="ECO:0000313" key="3">
    <source>
        <dbReference type="Proteomes" id="UP000546642"/>
    </source>
</evidence>
<keyword evidence="2" id="KW-0808">Transferase</keyword>
<dbReference type="SUPFAM" id="SSF55729">
    <property type="entry name" value="Acyl-CoA N-acyltransferases (Nat)"/>
    <property type="match status" value="1"/>
</dbReference>
<dbReference type="InterPro" id="IPR016181">
    <property type="entry name" value="Acyl_CoA_acyltransferase"/>
</dbReference>
<dbReference type="GO" id="GO:0016747">
    <property type="term" value="F:acyltransferase activity, transferring groups other than amino-acyl groups"/>
    <property type="evidence" value="ECO:0007669"/>
    <property type="project" value="InterPro"/>
</dbReference>
<dbReference type="Proteomes" id="UP000546642">
    <property type="component" value="Unassembled WGS sequence"/>
</dbReference>
<proteinExistence type="predicted"/>
<dbReference type="Pfam" id="PF00583">
    <property type="entry name" value="Acetyltransf_1"/>
    <property type="match status" value="1"/>
</dbReference>